<dbReference type="InterPro" id="IPR000387">
    <property type="entry name" value="Tyr_Pase_dom"/>
</dbReference>
<evidence type="ECO:0000313" key="5">
    <source>
        <dbReference type="WBParaSite" id="PTRK_0001168500.1"/>
    </source>
</evidence>
<dbReference type="CDD" id="cd00047">
    <property type="entry name" value="PTPc"/>
    <property type="match status" value="1"/>
</dbReference>
<reference evidence="5" key="1">
    <citation type="submission" date="2017-02" db="UniProtKB">
        <authorList>
            <consortium name="WormBaseParasite"/>
        </authorList>
    </citation>
    <scope>IDENTIFICATION</scope>
</reference>
<evidence type="ECO:0000313" key="4">
    <source>
        <dbReference type="Proteomes" id="UP000038045"/>
    </source>
</evidence>
<dbReference type="AlphaFoldDB" id="A0A0N4ZT54"/>
<evidence type="ECO:0000259" key="3">
    <source>
        <dbReference type="PROSITE" id="PS50056"/>
    </source>
</evidence>
<evidence type="ECO:0000256" key="1">
    <source>
        <dbReference type="SAM" id="MobiDB-lite"/>
    </source>
</evidence>
<dbReference type="InterPro" id="IPR000242">
    <property type="entry name" value="PTP_cat"/>
</dbReference>
<proteinExistence type="predicted"/>
<dbReference type="PANTHER" id="PTHR46163">
    <property type="entry name" value="TYROSINE-PROTEIN PHOSPHATASE-RELATED"/>
    <property type="match status" value="1"/>
</dbReference>
<dbReference type="PANTHER" id="PTHR46163:SF5">
    <property type="entry name" value="TYROSINE-PROTEIN PHOSPHATASE"/>
    <property type="match status" value="1"/>
</dbReference>
<dbReference type="Pfam" id="PF00102">
    <property type="entry name" value="Y_phosphatase"/>
    <property type="match status" value="1"/>
</dbReference>
<dbReference type="PROSITE" id="PS50056">
    <property type="entry name" value="TYR_PHOSPHATASE_2"/>
    <property type="match status" value="1"/>
</dbReference>
<organism evidence="4 5">
    <name type="scientific">Parastrongyloides trichosuri</name>
    <name type="common">Possum-specific nematode worm</name>
    <dbReference type="NCBI Taxonomy" id="131310"/>
    <lineage>
        <taxon>Eukaryota</taxon>
        <taxon>Metazoa</taxon>
        <taxon>Ecdysozoa</taxon>
        <taxon>Nematoda</taxon>
        <taxon>Chromadorea</taxon>
        <taxon>Rhabditida</taxon>
        <taxon>Tylenchina</taxon>
        <taxon>Panagrolaimomorpha</taxon>
        <taxon>Strongyloidoidea</taxon>
        <taxon>Strongyloididae</taxon>
        <taxon>Parastrongyloides</taxon>
    </lineage>
</organism>
<dbReference type="SMART" id="SM00194">
    <property type="entry name" value="PTPc"/>
    <property type="match status" value="1"/>
</dbReference>
<dbReference type="InterPro" id="IPR029021">
    <property type="entry name" value="Prot-tyrosine_phosphatase-like"/>
</dbReference>
<dbReference type="InterPro" id="IPR003595">
    <property type="entry name" value="Tyr_Pase_cat"/>
</dbReference>
<dbReference type="WBParaSite" id="PTRK_0001168500.1">
    <property type="protein sequence ID" value="PTRK_0001168500.1"/>
    <property type="gene ID" value="PTRK_0001168500"/>
</dbReference>
<feature type="compositionally biased region" description="Low complexity" evidence="1">
    <location>
        <begin position="92"/>
        <end position="103"/>
    </location>
</feature>
<dbReference type="PRINTS" id="PR00700">
    <property type="entry name" value="PRTYPHPHTASE"/>
</dbReference>
<sequence>MDLSSNTTKKPRARQRGRKKQNESSNAGQLMSFDRGDKTTDFEEGNETPVDLAFKKPTITLRQGCRKDVSTMGGLKSGYGPKTLPLSGAVTPQQSPLQSQSPQTADKKSSKSVADNAVTFVDKLVDEGIERLKKEYTEINKITPTKTEIATFLKPENASKNRNMEVPCIDSTRVQLQNNPSDYIHANFVATPSNPKRFICTQCPTVDTSNDFWLMIAQHDVERIGMISDMSKGNKDDLALYFPNKTNRSFRFGDVKVTCKKREKMTINSELRRTTLTVQYKDKNLTVLHYHWAYFPTKTVPPINGAPFQFLGFLRSSKTPIVLHDCLGTGRVGAFCLIEIFMETLMSGKEVETLQAMTEKLRKSRALAIDSEIIYYYVHSLIIDYLKKKLNFQSSQLFLEFLDSYEAAIKKHEKNLAKQEGKSTP</sequence>
<dbReference type="SUPFAM" id="SSF52799">
    <property type="entry name" value="(Phosphotyrosine protein) phosphatases II"/>
    <property type="match status" value="1"/>
</dbReference>
<evidence type="ECO:0000259" key="2">
    <source>
        <dbReference type="PROSITE" id="PS50055"/>
    </source>
</evidence>
<dbReference type="SMART" id="SM00404">
    <property type="entry name" value="PTPc_motif"/>
    <property type="match status" value="1"/>
</dbReference>
<dbReference type="InterPro" id="IPR052782">
    <property type="entry name" value="Oocyte-zygote_transition_reg"/>
</dbReference>
<protein>
    <submittedName>
        <fullName evidence="5">Protein-tyrosine phosphatase</fullName>
    </submittedName>
</protein>
<feature type="domain" description="Tyrosine specific protein phosphatases" evidence="3">
    <location>
        <begin position="308"/>
        <end position="376"/>
    </location>
</feature>
<accession>A0A0N4ZT54</accession>
<dbReference type="STRING" id="131310.A0A0N4ZT54"/>
<feature type="domain" description="Tyrosine-protein phosphatase" evidence="2">
    <location>
        <begin position="132"/>
        <end position="385"/>
    </location>
</feature>
<feature type="region of interest" description="Disordered" evidence="1">
    <location>
        <begin position="1"/>
        <end position="112"/>
    </location>
</feature>
<feature type="compositionally biased region" description="Basic residues" evidence="1">
    <location>
        <begin position="9"/>
        <end position="19"/>
    </location>
</feature>
<dbReference type="Gene3D" id="3.90.190.10">
    <property type="entry name" value="Protein tyrosine phosphatase superfamily"/>
    <property type="match status" value="1"/>
</dbReference>
<dbReference type="GO" id="GO:0004725">
    <property type="term" value="F:protein tyrosine phosphatase activity"/>
    <property type="evidence" value="ECO:0007669"/>
    <property type="project" value="InterPro"/>
</dbReference>
<dbReference type="Proteomes" id="UP000038045">
    <property type="component" value="Unplaced"/>
</dbReference>
<dbReference type="PROSITE" id="PS50055">
    <property type="entry name" value="TYR_PHOSPHATASE_PTP"/>
    <property type="match status" value="1"/>
</dbReference>
<name>A0A0N4ZT54_PARTI</name>
<keyword evidence="4" id="KW-1185">Reference proteome</keyword>